<dbReference type="EMBL" id="LAZR01004099">
    <property type="protein sequence ID" value="KKN11792.1"/>
    <property type="molecule type" value="Genomic_DNA"/>
</dbReference>
<dbReference type="AlphaFoldDB" id="A0A0F9NII8"/>
<accession>A0A0F9NII8</accession>
<reference evidence="1" key="1">
    <citation type="journal article" date="2015" name="Nature">
        <title>Complex archaea that bridge the gap between prokaryotes and eukaryotes.</title>
        <authorList>
            <person name="Spang A."/>
            <person name="Saw J.H."/>
            <person name="Jorgensen S.L."/>
            <person name="Zaremba-Niedzwiedzka K."/>
            <person name="Martijn J."/>
            <person name="Lind A.E."/>
            <person name="van Eijk R."/>
            <person name="Schleper C."/>
            <person name="Guy L."/>
            <person name="Ettema T.J."/>
        </authorList>
    </citation>
    <scope>NUCLEOTIDE SEQUENCE</scope>
</reference>
<organism evidence="1">
    <name type="scientific">marine sediment metagenome</name>
    <dbReference type="NCBI Taxonomy" id="412755"/>
    <lineage>
        <taxon>unclassified sequences</taxon>
        <taxon>metagenomes</taxon>
        <taxon>ecological metagenomes</taxon>
    </lineage>
</organism>
<proteinExistence type="predicted"/>
<gene>
    <name evidence="1" type="ORF">LCGC14_1022970</name>
</gene>
<comment type="caution">
    <text evidence="1">The sequence shown here is derived from an EMBL/GenBank/DDBJ whole genome shotgun (WGS) entry which is preliminary data.</text>
</comment>
<protein>
    <submittedName>
        <fullName evidence="1">Uncharacterized protein</fullName>
    </submittedName>
</protein>
<sequence>MKLITRIHNIVNFAVNKGFTGYHSPPEIDNEIYAVIMDTYNEFASEYAKNSRIRDYMAPFLVTEEKVDKSSTDGSFEKPDKFEHSVLLQHEDLTEIEEIDNAAWAFRIKDPVSPPSAEYPICKFNSTTFSILPVKNTAAPPVAYPKVLLTYLKTPTPAVLKYTVQNGRIIVNDAGSTEIEFGPLLHNTIRDKVLSALGINLREPAIVEYSNAIGGSKVQ</sequence>
<name>A0A0F9NII8_9ZZZZ</name>
<evidence type="ECO:0000313" key="1">
    <source>
        <dbReference type="EMBL" id="KKN11792.1"/>
    </source>
</evidence>